<feature type="domain" description="Baseplate J-like C-terminal" evidence="4">
    <location>
        <begin position="269"/>
        <end position="363"/>
    </location>
</feature>
<evidence type="ECO:0000313" key="6">
    <source>
        <dbReference type="Proteomes" id="UP000579281"/>
    </source>
</evidence>
<reference evidence="5 6" key="1">
    <citation type="submission" date="2020-08" db="EMBL/GenBank/DDBJ databases">
        <title>Genomic Encyclopedia of Type Strains, Phase IV (KMG-IV): sequencing the most valuable type-strain genomes for metagenomic binning, comparative biology and taxonomic classification.</title>
        <authorList>
            <person name="Goeker M."/>
        </authorList>
    </citation>
    <scope>NUCLEOTIDE SEQUENCE [LARGE SCALE GENOMIC DNA]</scope>
    <source>
        <strain evidence="5 6">DSM 103526</strain>
    </source>
</reference>
<dbReference type="InterPro" id="IPR006949">
    <property type="entry name" value="Barrel_Baseplate_J-like"/>
</dbReference>
<dbReference type="Pfam" id="PF26079">
    <property type="entry name" value="Baseplate_J_C"/>
    <property type="match status" value="1"/>
</dbReference>
<dbReference type="InterPro" id="IPR052399">
    <property type="entry name" value="Phage_Baseplate_Assmbl_Protein"/>
</dbReference>
<dbReference type="InterPro" id="IPR058530">
    <property type="entry name" value="Baseplate_J-like_C"/>
</dbReference>
<evidence type="ECO:0000259" key="4">
    <source>
        <dbReference type="Pfam" id="PF26079"/>
    </source>
</evidence>
<dbReference type="PANTHER" id="PTHR37829:SF3">
    <property type="entry name" value="PROTEIN JAYE-RELATED"/>
    <property type="match status" value="1"/>
</dbReference>
<dbReference type="PANTHER" id="PTHR37829">
    <property type="entry name" value="PHAGE-LIKE ELEMENT PBSX PROTEIN XKDT"/>
    <property type="match status" value="1"/>
</dbReference>
<proteinExistence type="inferred from homology"/>
<accession>A0A841KVU6</accession>
<dbReference type="AlphaFoldDB" id="A0A841KVU6"/>
<keyword evidence="6" id="KW-1185">Reference proteome</keyword>
<evidence type="ECO:0000259" key="2">
    <source>
        <dbReference type="Pfam" id="PF04865"/>
    </source>
</evidence>
<feature type="domain" description="Baseplate protein J-like barrel" evidence="2">
    <location>
        <begin position="84"/>
        <end position="163"/>
    </location>
</feature>
<gene>
    <name evidence="5" type="ORF">HNQ80_003624</name>
</gene>
<dbReference type="RefSeq" id="WP_184312000.1">
    <property type="nucleotide sequence ID" value="NZ_JACHEN010000024.1"/>
</dbReference>
<evidence type="ECO:0000259" key="3">
    <source>
        <dbReference type="Pfam" id="PF26078"/>
    </source>
</evidence>
<dbReference type="Proteomes" id="UP000579281">
    <property type="component" value="Unassembled WGS sequence"/>
</dbReference>
<feature type="domain" description="Baseplate J-like central" evidence="3">
    <location>
        <begin position="184"/>
        <end position="262"/>
    </location>
</feature>
<protein>
    <submittedName>
        <fullName evidence="5">Putative phage protein gp47/JayE</fullName>
    </submittedName>
</protein>
<sequence>MLEDRSTIQNRMLSGIPEEYDTSEGSFFYDAVKPVAVELEAAYQQLGEILDKGFAETAMGEWLDKKAAEQGVYRKKPTKATTVVTITGSEGAIVNIGDKVASDTATFICKETKTIDATGQVNVMVECEEYGSAGNVPKGAIKSFPLTLTGLTSVTNGNPVTNGFPGESDEELRQRYFDKVRTPATSGNRYHYKNWAKEYPDVGDAKVLSYEELLAAVPETPPGTVKVVIIDSDRTGAEPELVDKVFDYIEELRPIGAKLIVESAKEVKIHIKASFVVDGNYTQEEGKANMEQKMKEYFRSIAFQKPYVSYAILGSLLLEAEGVLEYSNLTIGFVDESTSTIRWGMENISIKDDQVPVLGGITFE</sequence>
<name>A0A841KVU6_9FIRM</name>
<organism evidence="5 6">
    <name type="scientific">Anaerosolibacter carboniphilus</name>
    <dbReference type="NCBI Taxonomy" id="1417629"/>
    <lineage>
        <taxon>Bacteria</taxon>
        <taxon>Bacillati</taxon>
        <taxon>Bacillota</taxon>
        <taxon>Clostridia</taxon>
        <taxon>Peptostreptococcales</taxon>
        <taxon>Thermotaleaceae</taxon>
        <taxon>Anaerosolibacter</taxon>
    </lineage>
</organism>
<evidence type="ECO:0000256" key="1">
    <source>
        <dbReference type="ARBA" id="ARBA00038087"/>
    </source>
</evidence>
<dbReference type="Pfam" id="PF04865">
    <property type="entry name" value="Baseplate_J"/>
    <property type="match status" value="1"/>
</dbReference>
<dbReference type="Pfam" id="PF26078">
    <property type="entry name" value="Baseplate_J_M"/>
    <property type="match status" value="1"/>
</dbReference>
<dbReference type="EMBL" id="JACHEN010000024">
    <property type="protein sequence ID" value="MBB6217503.1"/>
    <property type="molecule type" value="Genomic_DNA"/>
</dbReference>
<comment type="similarity">
    <text evidence="1">Belongs to the Mu gp47/PBSX XkdT family.</text>
</comment>
<comment type="caution">
    <text evidence="5">The sequence shown here is derived from an EMBL/GenBank/DDBJ whole genome shotgun (WGS) entry which is preliminary data.</text>
</comment>
<dbReference type="InterPro" id="IPR058531">
    <property type="entry name" value="Baseplate_J_M"/>
</dbReference>
<evidence type="ECO:0000313" key="5">
    <source>
        <dbReference type="EMBL" id="MBB6217503.1"/>
    </source>
</evidence>